<feature type="transmembrane region" description="Helical" evidence="7">
    <location>
        <begin position="543"/>
        <end position="563"/>
    </location>
</feature>
<evidence type="ECO:0000256" key="3">
    <source>
        <dbReference type="ARBA" id="ARBA00022475"/>
    </source>
</evidence>
<evidence type="ECO:0000256" key="6">
    <source>
        <dbReference type="ARBA" id="ARBA00023136"/>
    </source>
</evidence>
<organism evidence="9 10">
    <name type="scientific">Virgisporangium ochraceum</name>
    <dbReference type="NCBI Taxonomy" id="65505"/>
    <lineage>
        <taxon>Bacteria</taxon>
        <taxon>Bacillati</taxon>
        <taxon>Actinomycetota</taxon>
        <taxon>Actinomycetes</taxon>
        <taxon>Micromonosporales</taxon>
        <taxon>Micromonosporaceae</taxon>
        <taxon>Virgisporangium</taxon>
    </lineage>
</organism>
<gene>
    <name evidence="9" type="ORF">Voc01_065120</name>
</gene>
<comment type="subcellular location">
    <subcellularLocation>
        <location evidence="1">Cell membrane</location>
        <topology evidence="1">Multi-pass membrane protein</topology>
    </subcellularLocation>
</comment>
<accession>A0A8J3ZZX4</accession>
<keyword evidence="6 7" id="KW-0472">Membrane</keyword>
<feature type="transmembrane region" description="Helical" evidence="7">
    <location>
        <begin position="504"/>
        <end position="523"/>
    </location>
</feature>
<keyword evidence="4 7" id="KW-0812">Transmembrane</keyword>
<feature type="domain" description="SSD" evidence="8">
    <location>
        <begin position="168"/>
        <end position="300"/>
    </location>
</feature>
<feature type="transmembrane region" description="Helical" evidence="7">
    <location>
        <begin position="175"/>
        <end position="195"/>
    </location>
</feature>
<evidence type="ECO:0000256" key="2">
    <source>
        <dbReference type="ARBA" id="ARBA00010157"/>
    </source>
</evidence>
<evidence type="ECO:0000313" key="10">
    <source>
        <dbReference type="Proteomes" id="UP000635606"/>
    </source>
</evidence>
<dbReference type="InterPro" id="IPR050545">
    <property type="entry name" value="Mycobact_MmpL"/>
</dbReference>
<dbReference type="Proteomes" id="UP000635606">
    <property type="component" value="Unassembled WGS sequence"/>
</dbReference>
<reference evidence="9" key="1">
    <citation type="submission" date="2021-01" db="EMBL/GenBank/DDBJ databases">
        <title>Whole genome shotgun sequence of Virgisporangium ochraceum NBRC 16418.</title>
        <authorList>
            <person name="Komaki H."/>
            <person name="Tamura T."/>
        </authorList>
    </citation>
    <scope>NUCLEOTIDE SEQUENCE</scope>
    <source>
        <strain evidence="9">NBRC 16418</strain>
    </source>
</reference>
<name>A0A8J3ZZX4_9ACTN</name>
<dbReference type="SUPFAM" id="SSF82866">
    <property type="entry name" value="Multidrug efflux transporter AcrB transmembrane domain"/>
    <property type="match status" value="2"/>
</dbReference>
<dbReference type="PANTHER" id="PTHR33406:SF11">
    <property type="entry name" value="MEMBRANE PROTEIN SCO6666-RELATED"/>
    <property type="match status" value="1"/>
</dbReference>
<evidence type="ECO:0000256" key="1">
    <source>
        <dbReference type="ARBA" id="ARBA00004651"/>
    </source>
</evidence>
<sequence length="666" mass="69161">MWLVAVVASFAVGVGVFDRLVSDVGGTPGSESERAGALIERAGPEPVDLTAVVHGDAADPAVRSAADATVAGLRGVPGVLEVTGPVPSTRTGRALLVRVRLAPGDGVDATAREVARRLDGVAPGRVVVAGGPLTDDEFNAQARSDVQRAELLTTPVLLLLLLVVFGGFTAAGIPLVVAVVGVGGTLAVLYGFSLVTDVSVYAIQVATMLSVGLAVDYGLLMVSRFREERATDPDVRRAVGRTLATAGRTVTYSGLTVGAVLAGLLVFPEPFLRSMGLAGIGVIAVVVLAALTLLPAILVLFGHRIRPTAAVVPGAGVFARIARGVRRRPLLTMLATGGAVLMLAVPVLDLRLAQVDARLLPDATATRQLHDAMAVHFPELARPAHVVVVVAAPVGSVEVRDLRARIAGIAHVTGVETTPLGPVTVLRAAIDRPAHTAAARRTVEAVRALDAPVEVAVTGHTALLVDYERTITAHLPYAVTIIAVGTLLLLFLFTGSVLLPVKAVLTNVLSIGAALAAVVWVFQEGHLAGWFGTGRLSATHVSVPVLVATIAFGLSVDYEVFLLSRIRERWLETGDNDRAVADGLQGSGRIITSAALLLGVVFAGFLTAGFVPVQAIGLGLLVAVALDATVVRLLLVPATMTLAGRYNWWAPAPLRRLHARLDPHPR</sequence>
<evidence type="ECO:0000313" key="9">
    <source>
        <dbReference type="EMBL" id="GIJ71595.1"/>
    </source>
</evidence>
<protein>
    <submittedName>
        <fullName evidence="9">Putative membrane protein</fullName>
    </submittedName>
</protein>
<comment type="caution">
    <text evidence="9">The sequence shown here is derived from an EMBL/GenBank/DDBJ whole genome shotgun (WGS) entry which is preliminary data.</text>
</comment>
<evidence type="ECO:0000256" key="4">
    <source>
        <dbReference type="ARBA" id="ARBA00022692"/>
    </source>
</evidence>
<feature type="transmembrane region" description="Helical" evidence="7">
    <location>
        <begin position="243"/>
        <end position="267"/>
    </location>
</feature>
<dbReference type="Gene3D" id="1.20.1640.10">
    <property type="entry name" value="Multidrug efflux transporter AcrB transmembrane domain"/>
    <property type="match status" value="2"/>
</dbReference>
<keyword evidence="3" id="KW-1003">Cell membrane</keyword>
<dbReference type="GO" id="GO:0005886">
    <property type="term" value="C:plasma membrane"/>
    <property type="evidence" value="ECO:0007669"/>
    <property type="project" value="UniProtKB-SubCell"/>
</dbReference>
<feature type="transmembrane region" description="Helical" evidence="7">
    <location>
        <begin position="616"/>
        <end position="635"/>
    </location>
</feature>
<dbReference type="Pfam" id="PF03176">
    <property type="entry name" value="MMPL"/>
    <property type="match status" value="2"/>
</dbReference>
<comment type="similarity">
    <text evidence="2">Belongs to the resistance-nodulation-cell division (RND) (TC 2.A.6) family. MmpL subfamily.</text>
</comment>
<dbReference type="InterPro" id="IPR004869">
    <property type="entry name" value="MMPL_dom"/>
</dbReference>
<feature type="transmembrane region" description="Helical" evidence="7">
    <location>
        <begin position="201"/>
        <end position="222"/>
    </location>
</feature>
<evidence type="ECO:0000256" key="7">
    <source>
        <dbReference type="SAM" id="Phobius"/>
    </source>
</evidence>
<feature type="transmembrane region" description="Helical" evidence="7">
    <location>
        <begin position="279"/>
        <end position="301"/>
    </location>
</feature>
<proteinExistence type="inferred from homology"/>
<feature type="transmembrane region" description="Helical" evidence="7">
    <location>
        <begin position="590"/>
        <end position="610"/>
    </location>
</feature>
<dbReference type="InterPro" id="IPR000731">
    <property type="entry name" value="SSD"/>
</dbReference>
<evidence type="ECO:0000259" key="8">
    <source>
        <dbReference type="PROSITE" id="PS50156"/>
    </source>
</evidence>
<dbReference type="PANTHER" id="PTHR33406">
    <property type="entry name" value="MEMBRANE PROTEIN MJ1562-RELATED"/>
    <property type="match status" value="1"/>
</dbReference>
<evidence type="ECO:0000256" key="5">
    <source>
        <dbReference type="ARBA" id="ARBA00022989"/>
    </source>
</evidence>
<feature type="transmembrane region" description="Helical" evidence="7">
    <location>
        <begin position="330"/>
        <end position="348"/>
    </location>
</feature>
<dbReference type="AlphaFoldDB" id="A0A8J3ZZX4"/>
<dbReference type="PROSITE" id="PS50156">
    <property type="entry name" value="SSD"/>
    <property type="match status" value="1"/>
</dbReference>
<dbReference type="EMBL" id="BOPH01000088">
    <property type="protein sequence ID" value="GIJ71595.1"/>
    <property type="molecule type" value="Genomic_DNA"/>
</dbReference>
<feature type="transmembrane region" description="Helical" evidence="7">
    <location>
        <begin position="474"/>
        <end position="492"/>
    </location>
</feature>
<keyword evidence="10" id="KW-1185">Reference proteome</keyword>
<keyword evidence="5 7" id="KW-1133">Transmembrane helix</keyword>